<comment type="caution">
    <text evidence="3">The sequence shown here is derived from an EMBL/GenBank/DDBJ whole genome shotgun (WGS) entry which is preliminary data.</text>
</comment>
<dbReference type="AlphaFoldDB" id="A0A7W3TYN3"/>
<gene>
    <name evidence="3" type="ORF">H5R63_02375</name>
    <name evidence="2" type="ORF">H5R64_04810</name>
</gene>
<dbReference type="Proteomes" id="UP000518255">
    <property type="component" value="Unassembled WGS sequence"/>
</dbReference>
<sequence length="305" mass="34128">MAKLTVAMTLFSIMESLNGNQLVGESKIVEKRSEVRRKQNQQEKTNKKQERPRHHPLFIIWGVLLVVLLMVAVTFNQTLLSTRFVDHEITHTNLSSMIMDTVDNNLSQYGISTAAISDKEANKLITQAVNQVYSGQEIDLNLQPVLGGINQSASQAAEQYGVELPNSITSGIGSEISGAVNSQLNTPEVKQIANAISIAKNVAHLVMVISLIGLGLMMLIAILKKNFSRVFSWIGLWSVIIVYVLVIIFSQLIIQAGKRYPDYSSLTAQLSTDFHAQTLNYWLFLLVLTLLLFIWRIVSRFLKKR</sequence>
<keyword evidence="1" id="KW-0812">Transmembrane</keyword>
<name>A0A7W3TYN3_9LACO</name>
<feature type="transmembrane region" description="Helical" evidence="1">
    <location>
        <begin position="230"/>
        <end position="254"/>
    </location>
</feature>
<keyword evidence="1" id="KW-0472">Membrane</keyword>
<dbReference type="SUPFAM" id="SSF81665">
    <property type="entry name" value="Calcium ATPase, transmembrane domain M"/>
    <property type="match status" value="1"/>
</dbReference>
<evidence type="ECO:0000313" key="5">
    <source>
        <dbReference type="Proteomes" id="UP000544052"/>
    </source>
</evidence>
<feature type="transmembrane region" description="Helical" evidence="1">
    <location>
        <begin position="57"/>
        <end position="75"/>
    </location>
</feature>
<organism evidence="3 4">
    <name type="scientific">Limosilactobacillus fastidiosus</name>
    <dbReference type="NCBI Taxonomy" id="2759855"/>
    <lineage>
        <taxon>Bacteria</taxon>
        <taxon>Bacillati</taxon>
        <taxon>Bacillota</taxon>
        <taxon>Bacilli</taxon>
        <taxon>Lactobacillales</taxon>
        <taxon>Lactobacillaceae</taxon>
        <taxon>Limosilactobacillus</taxon>
    </lineage>
</organism>
<evidence type="ECO:0000256" key="1">
    <source>
        <dbReference type="SAM" id="Phobius"/>
    </source>
</evidence>
<evidence type="ECO:0000313" key="3">
    <source>
        <dbReference type="EMBL" id="MBB1085642.1"/>
    </source>
</evidence>
<dbReference type="EMBL" id="JACIUY010000045">
    <property type="protein sequence ID" value="MBB1085642.1"/>
    <property type="molecule type" value="Genomic_DNA"/>
</dbReference>
<evidence type="ECO:0000313" key="4">
    <source>
        <dbReference type="Proteomes" id="UP000518255"/>
    </source>
</evidence>
<proteinExistence type="predicted"/>
<reference evidence="4 5" key="1">
    <citation type="submission" date="2020-07" db="EMBL/GenBank/DDBJ databases">
        <title>Description of Limosilactobacillus balticus sp. nov., Limosilactobacillus agrestis sp. nov., Limosilactobacillus albertensis sp. nov., Limosilactobacillus rudii sp. nov., Limosilactobacillus fastidiosus sp. nov., five novel Limosilactobacillus species isolated from the vertebrate gastrointestinal tract, and proposal of 6 subspecies of Limosilactobacillus reuteri adapted to the gastrointestinal tract of specific vertebrate hosts.</title>
        <authorList>
            <person name="Li F."/>
            <person name="Cheng C."/>
            <person name="Zheng J."/>
            <person name="Quevedo R.M."/>
            <person name="Li J."/>
            <person name="Roos S."/>
            <person name="Gaenzle M.G."/>
            <person name="Walter J."/>
        </authorList>
    </citation>
    <scope>NUCLEOTIDE SEQUENCE [LARGE SCALE GENOMIC DNA]</scope>
    <source>
        <strain evidence="3 4">WF-MA3-C</strain>
        <strain evidence="2 5">WF-MO7-1</strain>
    </source>
</reference>
<feature type="transmembrane region" description="Helical" evidence="1">
    <location>
        <begin position="279"/>
        <end position="298"/>
    </location>
</feature>
<dbReference type="Proteomes" id="UP000544052">
    <property type="component" value="Unassembled WGS sequence"/>
</dbReference>
<dbReference type="InterPro" id="IPR023298">
    <property type="entry name" value="ATPase_P-typ_TM_dom_sf"/>
</dbReference>
<dbReference type="RefSeq" id="WP_182580638.1">
    <property type="nucleotide sequence ID" value="NZ_JACIUY010000045.1"/>
</dbReference>
<evidence type="ECO:0000313" key="2">
    <source>
        <dbReference type="EMBL" id="MBB1063105.1"/>
    </source>
</evidence>
<accession>A0A7W3TYN3</accession>
<keyword evidence="5" id="KW-1185">Reference proteome</keyword>
<keyword evidence="1" id="KW-1133">Transmembrane helix</keyword>
<dbReference type="EMBL" id="JACIUZ010000031">
    <property type="protein sequence ID" value="MBB1063105.1"/>
    <property type="molecule type" value="Genomic_DNA"/>
</dbReference>
<feature type="transmembrane region" description="Helical" evidence="1">
    <location>
        <begin position="202"/>
        <end position="223"/>
    </location>
</feature>
<protein>
    <submittedName>
        <fullName evidence="3">Uncharacterized protein</fullName>
    </submittedName>
</protein>